<organism evidence="18 19">
    <name type="scientific">Phyllachora maydis</name>
    <dbReference type="NCBI Taxonomy" id="1825666"/>
    <lineage>
        <taxon>Eukaryota</taxon>
        <taxon>Fungi</taxon>
        <taxon>Dikarya</taxon>
        <taxon>Ascomycota</taxon>
        <taxon>Pezizomycotina</taxon>
        <taxon>Sordariomycetes</taxon>
        <taxon>Sordariomycetidae</taxon>
        <taxon>Phyllachorales</taxon>
        <taxon>Phyllachoraceae</taxon>
        <taxon>Phyllachora</taxon>
    </lineage>
</organism>
<dbReference type="PANTHER" id="PTHR11351:SF31">
    <property type="entry name" value="DESATURASE 1, ISOFORM A-RELATED"/>
    <property type="match status" value="1"/>
</dbReference>
<dbReference type="CDD" id="cd00180">
    <property type="entry name" value="PKc"/>
    <property type="match status" value="1"/>
</dbReference>
<evidence type="ECO:0000313" key="18">
    <source>
        <dbReference type="EMBL" id="KAK2067591.1"/>
    </source>
</evidence>
<evidence type="ECO:0000256" key="12">
    <source>
        <dbReference type="ARBA" id="ARBA00023136"/>
    </source>
</evidence>
<dbReference type="Pfam" id="PF07714">
    <property type="entry name" value="PK_Tyr_Ser-Thr"/>
    <property type="match status" value="1"/>
</dbReference>
<dbReference type="InterPro" id="IPR005804">
    <property type="entry name" value="FA_desaturase_dom"/>
</dbReference>
<keyword evidence="8 15" id="KW-1133">Transmembrane helix</keyword>
<dbReference type="PRINTS" id="PR00075">
    <property type="entry name" value="FACDDSATRASE"/>
</dbReference>
<name>A0AAD9MC58_9PEZI</name>
<evidence type="ECO:0000256" key="11">
    <source>
        <dbReference type="ARBA" id="ARBA00023098"/>
    </source>
</evidence>
<evidence type="ECO:0000256" key="14">
    <source>
        <dbReference type="SAM" id="MobiDB-lite"/>
    </source>
</evidence>
<gene>
    <name evidence="18" type="ORF">P8C59_001316</name>
</gene>
<feature type="transmembrane region" description="Helical" evidence="15">
    <location>
        <begin position="664"/>
        <end position="686"/>
    </location>
</feature>
<dbReference type="Pfam" id="PF00173">
    <property type="entry name" value="Cyt-b5"/>
    <property type="match status" value="1"/>
</dbReference>
<dbReference type="PROSITE" id="PS00191">
    <property type="entry name" value="CYTOCHROME_B5_1"/>
    <property type="match status" value="1"/>
</dbReference>
<dbReference type="InterPro" id="IPR001245">
    <property type="entry name" value="Ser-Thr/Tyr_kinase_cat_dom"/>
</dbReference>
<dbReference type="GO" id="GO:0005789">
    <property type="term" value="C:endoplasmic reticulum membrane"/>
    <property type="evidence" value="ECO:0007669"/>
    <property type="project" value="TreeGrafter"/>
</dbReference>
<feature type="region of interest" description="Disordered" evidence="14">
    <location>
        <begin position="453"/>
        <end position="521"/>
    </location>
</feature>
<dbReference type="InterPro" id="IPR000719">
    <property type="entry name" value="Prot_kinase_dom"/>
</dbReference>
<comment type="subcellular location">
    <subcellularLocation>
        <location evidence="1">Membrane</location>
        <topology evidence="1">Multi-pass membrane protein</topology>
    </subcellularLocation>
</comment>
<dbReference type="InterPro" id="IPR018506">
    <property type="entry name" value="Cyt_B5_heme-BS"/>
</dbReference>
<keyword evidence="6" id="KW-0479">Metal-binding</keyword>
<dbReference type="EMBL" id="JAQQPM010000001">
    <property type="protein sequence ID" value="KAK2067591.1"/>
    <property type="molecule type" value="Genomic_DNA"/>
</dbReference>
<dbReference type="Proteomes" id="UP001217918">
    <property type="component" value="Unassembled WGS sequence"/>
</dbReference>
<dbReference type="GO" id="GO:0004768">
    <property type="term" value="F:stearoyl-CoA 9-desaturase activity"/>
    <property type="evidence" value="ECO:0007669"/>
    <property type="project" value="TreeGrafter"/>
</dbReference>
<dbReference type="GO" id="GO:0005524">
    <property type="term" value="F:ATP binding"/>
    <property type="evidence" value="ECO:0007669"/>
    <property type="project" value="InterPro"/>
</dbReference>
<evidence type="ECO:0000256" key="8">
    <source>
        <dbReference type="ARBA" id="ARBA00022989"/>
    </source>
</evidence>
<evidence type="ECO:0000259" key="17">
    <source>
        <dbReference type="PROSITE" id="PS50255"/>
    </source>
</evidence>
<comment type="caution">
    <text evidence="18">The sequence shown here is derived from an EMBL/GenBank/DDBJ whole genome shotgun (WGS) entry which is preliminary data.</text>
</comment>
<keyword evidence="9" id="KW-0560">Oxidoreductase</keyword>
<evidence type="ECO:0000256" key="10">
    <source>
        <dbReference type="ARBA" id="ARBA00023004"/>
    </source>
</evidence>
<keyword evidence="13" id="KW-0275">Fatty acid biosynthesis</keyword>
<sequence>MWRRWFTFKRQQSELRNNLEATEPTPAERRTVSMDRRLHHESIATQADSNPRASAPDFLSHSLDGDTAPASLIKSLPSSPLQDKMRYGIGGVAASVGDANSITTSEYDAMIRVELEATWILNLSMHFRDKSKREKFFVTYRPPECPSLWRRVTISLDYRDAPENSLEMDLVRTKFQRDKMAKIYEAIRESLNDIQFYDTVTNLKLQTQIKEKDIEFEAHMSGFVYKVNIRGQVLIKKEIPGPDTVDEFLYEINALNRLSRSRNVIEFYGVVVDDREEHVKGLLISFADKGALIDVIYDHDHTLSWVRREKWARQIVAGLSEIHEAGFVQGDFTLSNIVIDEGDNAKIIDINRRGCPVGWEPPEATPLIESGQRISMYIGVKSDLYQLGMVLWSLAMQEDEPEQRRRPLQIDADIAVPAWYRYIVEMCLSEDPSERKQASSLLSVFPKAVEPSQAHASGPLFSDGGYRQQQGYPEPEDGDIEDKGNALPSHEATHKEIPPDAAAVSQAKAPDLTVKAPPPPGAPHTPVFEHVPDYLAGVGTAYDVAANSSSSSSSSRRQDVILDDDEDDDFDVLAGAEDVENVALKTHTILAQTASIDAGALDDHHDGSGWSFGDAAGMLGCGLRFPGHPDPQLFRCGQITKAFHAGRHYRLHCPKEDQNWYKHVNWLSTTLIIFLPLAGFISAYWVTLQRNTALFAIAYYFFSGLGITAGYHRLWAHRSYKATLPLRIFLAAGGAAAVEGSARWWSRDHRSHHRYTDTDKDPYSVRKGLLYSHLGWMVMKQNPKRIGRTDITDLNADPVIVWQHKNYLKCVIFCALVIPTVACGVFFNDWLGGFVYAGILRVCFVQQATFCVNSLAHWLGDQPFDDRDSPRDHLVTALVTLGEGYHNFHHEFPVDYRNGIEWYQYDPTKHFIWLCSLVGLAYDLKTFRRNAIELGRWQQQKKKLDARKLEVDWDNQTDRAWYLAEAEKLDQRRSKLDWGTPIADLQEITWDDYVSRCNNGECLIAIEGVVHDVKSFIAYHPGGRALINSGIGKDATGMFTGGVYEHNNAAHNLLRLMRVGRLVGGSEVEIWKRSQPERIVPAGTQATRNSPPPASAVAA</sequence>
<keyword evidence="4" id="KW-0349">Heme</keyword>
<dbReference type="SMART" id="SM01117">
    <property type="entry name" value="Cyt-b5"/>
    <property type="match status" value="1"/>
</dbReference>
<dbReference type="Gene3D" id="3.10.120.10">
    <property type="entry name" value="Cytochrome b5-like heme/steroid binding domain"/>
    <property type="match status" value="1"/>
</dbReference>
<feature type="transmembrane region" description="Helical" evidence="15">
    <location>
        <begin position="807"/>
        <end position="827"/>
    </location>
</feature>
<evidence type="ECO:0000259" key="16">
    <source>
        <dbReference type="PROSITE" id="PS50011"/>
    </source>
</evidence>
<evidence type="ECO:0000256" key="6">
    <source>
        <dbReference type="ARBA" id="ARBA00022723"/>
    </source>
</evidence>
<dbReference type="PROSITE" id="PS00476">
    <property type="entry name" value="FATTY_ACID_DESATUR_1"/>
    <property type="match status" value="1"/>
</dbReference>
<dbReference type="GO" id="GO:0006636">
    <property type="term" value="P:unsaturated fatty acid biosynthetic process"/>
    <property type="evidence" value="ECO:0007669"/>
    <property type="project" value="TreeGrafter"/>
</dbReference>
<feature type="compositionally biased region" description="Polar residues" evidence="14">
    <location>
        <begin position="43"/>
        <end position="52"/>
    </location>
</feature>
<evidence type="ECO:0000256" key="5">
    <source>
        <dbReference type="ARBA" id="ARBA00022692"/>
    </source>
</evidence>
<dbReference type="InterPro" id="IPR015876">
    <property type="entry name" value="Acyl-CoA_DS"/>
</dbReference>
<dbReference type="PROSITE" id="PS50011">
    <property type="entry name" value="PROTEIN_KINASE_DOM"/>
    <property type="match status" value="1"/>
</dbReference>
<dbReference type="PROSITE" id="PS50255">
    <property type="entry name" value="CYTOCHROME_B5_2"/>
    <property type="match status" value="1"/>
</dbReference>
<feature type="region of interest" description="Disordered" evidence="14">
    <location>
        <begin position="42"/>
        <end position="61"/>
    </location>
</feature>
<comment type="similarity">
    <text evidence="2">Belongs to the fatty acid desaturase type 1 family.</text>
</comment>
<keyword evidence="12 15" id="KW-0472">Membrane</keyword>
<evidence type="ECO:0000313" key="19">
    <source>
        <dbReference type="Proteomes" id="UP001217918"/>
    </source>
</evidence>
<keyword evidence="7" id="KW-0276">Fatty acid metabolism</keyword>
<dbReference type="InterPro" id="IPR011009">
    <property type="entry name" value="Kinase-like_dom_sf"/>
</dbReference>
<reference evidence="18" key="1">
    <citation type="journal article" date="2023" name="Mol. Plant Microbe Interact.">
        <title>Elucidating the Obligate Nature and Biological Capacity of an Invasive Fungal Corn Pathogen.</title>
        <authorList>
            <person name="MacCready J.S."/>
            <person name="Roggenkamp E.M."/>
            <person name="Gdanetz K."/>
            <person name="Chilvers M.I."/>
        </authorList>
    </citation>
    <scope>NUCLEOTIDE SEQUENCE</scope>
    <source>
        <strain evidence="18">PM02</strain>
    </source>
</reference>
<dbReference type="InterPro" id="IPR001199">
    <property type="entry name" value="Cyt_B5-like_heme/steroid-bd"/>
</dbReference>
<dbReference type="Pfam" id="PF00487">
    <property type="entry name" value="FA_desaturase"/>
    <property type="match status" value="1"/>
</dbReference>
<keyword evidence="10" id="KW-0408">Iron</keyword>
<dbReference type="AlphaFoldDB" id="A0AAD9MC58"/>
<evidence type="ECO:0000256" key="4">
    <source>
        <dbReference type="ARBA" id="ARBA00022617"/>
    </source>
</evidence>
<dbReference type="Gene3D" id="1.10.510.10">
    <property type="entry name" value="Transferase(Phosphotransferase) domain 1"/>
    <property type="match status" value="1"/>
</dbReference>
<evidence type="ECO:0000256" key="1">
    <source>
        <dbReference type="ARBA" id="ARBA00004141"/>
    </source>
</evidence>
<keyword evidence="11" id="KW-0443">Lipid metabolism</keyword>
<keyword evidence="19" id="KW-1185">Reference proteome</keyword>
<keyword evidence="5 15" id="KW-0812">Transmembrane</keyword>
<dbReference type="GO" id="GO:0004672">
    <property type="term" value="F:protein kinase activity"/>
    <property type="evidence" value="ECO:0007669"/>
    <property type="project" value="InterPro"/>
</dbReference>
<dbReference type="SUPFAM" id="SSF56112">
    <property type="entry name" value="Protein kinase-like (PK-like)"/>
    <property type="match status" value="1"/>
</dbReference>
<evidence type="ECO:0000256" key="9">
    <source>
        <dbReference type="ARBA" id="ARBA00023002"/>
    </source>
</evidence>
<evidence type="ECO:0000256" key="2">
    <source>
        <dbReference type="ARBA" id="ARBA00009295"/>
    </source>
</evidence>
<feature type="compositionally biased region" description="Pro residues" evidence="14">
    <location>
        <begin position="1090"/>
        <end position="1099"/>
    </location>
</feature>
<dbReference type="InterPro" id="IPR001522">
    <property type="entry name" value="FADS-1_CS"/>
</dbReference>
<dbReference type="InterPro" id="IPR036400">
    <property type="entry name" value="Cyt_B5-like_heme/steroid_sf"/>
</dbReference>
<feature type="transmembrane region" description="Helical" evidence="15">
    <location>
        <begin position="692"/>
        <end position="711"/>
    </location>
</feature>
<feature type="domain" description="Protein kinase" evidence="16">
    <location>
        <begin position="210"/>
        <end position="461"/>
    </location>
</feature>
<protein>
    <submittedName>
        <fullName evidence="18">Uncharacterized protein</fullName>
    </submittedName>
</protein>
<dbReference type="CDD" id="cd03505">
    <property type="entry name" value="Delta9-FADS-like"/>
    <property type="match status" value="1"/>
</dbReference>
<feature type="region of interest" description="Disordered" evidence="14">
    <location>
        <begin position="1079"/>
        <end position="1099"/>
    </location>
</feature>
<evidence type="ECO:0000256" key="13">
    <source>
        <dbReference type="ARBA" id="ARBA00023160"/>
    </source>
</evidence>
<feature type="domain" description="Cytochrome b5 heme-binding" evidence="17">
    <location>
        <begin position="985"/>
        <end position="1063"/>
    </location>
</feature>
<keyword evidence="3" id="KW-0444">Lipid biosynthesis</keyword>
<dbReference type="PANTHER" id="PTHR11351">
    <property type="entry name" value="ACYL-COA DESATURASE"/>
    <property type="match status" value="1"/>
</dbReference>
<dbReference type="GO" id="GO:0005506">
    <property type="term" value="F:iron ion binding"/>
    <property type="evidence" value="ECO:0007669"/>
    <property type="project" value="TreeGrafter"/>
</dbReference>
<evidence type="ECO:0000256" key="3">
    <source>
        <dbReference type="ARBA" id="ARBA00022516"/>
    </source>
</evidence>
<accession>A0AAD9MC58</accession>
<evidence type="ECO:0000256" key="7">
    <source>
        <dbReference type="ARBA" id="ARBA00022832"/>
    </source>
</evidence>
<proteinExistence type="inferred from homology"/>
<dbReference type="SUPFAM" id="SSF55856">
    <property type="entry name" value="Cytochrome b5-like heme/steroid binding domain"/>
    <property type="match status" value="1"/>
</dbReference>
<evidence type="ECO:0000256" key="15">
    <source>
        <dbReference type="SAM" id="Phobius"/>
    </source>
</evidence>
<dbReference type="GO" id="GO:0020037">
    <property type="term" value="F:heme binding"/>
    <property type="evidence" value="ECO:0007669"/>
    <property type="project" value="InterPro"/>
</dbReference>